<protein>
    <recommendedName>
        <fullName evidence="3">Peptidase S33 tripeptidyl aminopeptidase-like C-terminal domain-containing protein</fullName>
    </recommendedName>
</protein>
<evidence type="ECO:0000313" key="2">
    <source>
        <dbReference type="Proteomes" id="UP000301309"/>
    </source>
</evidence>
<dbReference type="Gene3D" id="3.40.50.1820">
    <property type="entry name" value="alpha/beta hydrolase"/>
    <property type="match status" value="1"/>
</dbReference>
<dbReference type="EMBL" id="BJHW01000002">
    <property type="protein sequence ID" value="GDY58326.1"/>
    <property type="molecule type" value="Genomic_DNA"/>
</dbReference>
<evidence type="ECO:0008006" key="3">
    <source>
        <dbReference type="Google" id="ProtNLM"/>
    </source>
</evidence>
<sequence>MPVLVLRGECDYKDPAIAREYRDTFPNATLRTIDGAGHVIEADRPAAYRDAVCSFLTGPAAVSRDKPVAPIITDNQPDY</sequence>
<dbReference type="AlphaFoldDB" id="A0A4D4LGF2"/>
<dbReference type="Proteomes" id="UP000301309">
    <property type="component" value="Unassembled WGS sequence"/>
</dbReference>
<gene>
    <name evidence="1" type="ORF">SVIO_089490</name>
</gene>
<dbReference type="OrthoDB" id="9796770at2"/>
<accession>A0A4D4LGF2</accession>
<reference evidence="1 2" key="1">
    <citation type="journal article" date="2020" name="Int. J. Syst. Evol. Microbiol.">
        <title>Reclassification of Streptomyces castelarensis and Streptomyces sporoclivatus as later heterotypic synonyms of Streptomyces antimycoticus.</title>
        <authorList>
            <person name="Komaki H."/>
            <person name="Tamura T."/>
        </authorList>
    </citation>
    <scope>NUCLEOTIDE SEQUENCE [LARGE SCALE GENOMIC DNA]</scope>
    <source>
        <strain evidence="1 2">NBRC 13459</strain>
    </source>
</reference>
<evidence type="ECO:0000313" key="1">
    <source>
        <dbReference type="EMBL" id="GDY58326.1"/>
    </source>
</evidence>
<comment type="caution">
    <text evidence="1">The sequence shown here is derived from an EMBL/GenBank/DDBJ whole genome shotgun (WGS) entry which is preliminary data.</text>
</comment>
<dbReference type="RefSeq" id="WP_137981100.1">
    <property type="nucleotide sequence ID" value="NZ_BAAASO010000010.1"/>
</dbReference>
<dbReference type="SUPFAM" id="SSF53474">
    <property type="entry name" value="alpha/beta-Hydrolases"/>
    <property type="match status" value="1"/>
</dbReference>
<keyword evidence="2" id="KW-1185">Reference proteome</keyword>
<name>A0A4D4LGF2_STRVO</name>
<proteinExistence type="predicted"/>
<organism evidence="1 2">
    <name type="scientific">Streptomyces violaceusniger</name>
    <dbReference type="NCBI Taxonomy" id="68280"/>
    <lineage>
        <taxon>Bacteria</taxon>
        <taxon>Bacillati</taxon>
        <taxon>Actinomycetota</taxon>
        <taxon>Actinomycetes</taxon>
        <taxon>Kitasatosporales</taxon>
        <taxon>Streptomycetaceae</taxon>
        <taxon>Streptomyces</taxon>
        <taxon>Streptomyces violaceusniger group</taxon>
    </lineage>
</organism>
<dbReference type="InterPro" id="IPR029058">
    <property type="entry name" value="AB_hydrolase_fold"/>
</dbReference>